<dbReference type="InterPro" id="IPR013096">
    <property type="entry name" value="Cupin_2"/>
</dbReference>
<proteinExistence type="predicted"/>
<sequence length="165" mass="18636">MKTIPRRVVTGLRNGKSIIEQDQIVTNVSEHFPGLIISDIWSTDSTPAKFDEKEIENTAFPNTPKNGSYFRYVQIPPDKDLGIVAPEGQPHPLMHQTDTLDYIVILAGEIYLIVEEEETLLQAGDIVIQRGTNHAWSNRSDSPCIQLAVLLDAEKTKEKRIKRKE</sequence>
<dbReference type="RefSeq" id="WP_091491899.1">
    <property type="nucleotide sequence ID" value="NZ_FOMH01000003.1"/>
</dbReference>
<dbReference type="AlphaFoldDB" id="A0A1I1NCX7"/>
<accession>A0A1I1NCX7</accession>
<organism evidence="2 3">
    <name type="scientific">Flavobacterium phragmitis</name>
    <dbReference type="NCBI Taxonomy" id="739143"/>
    <lineage>
        <taxon>Bacteria</taxon>
        <taxon>Pseudomonadati</taxon>
        <taxon>Bacteroidota</taxon>
        <taxon>Flavobacteriia</taxon>
        <taxon>Flavobacteriales</taxon>
        <taxon>Flavobacteriaceae</taxon>
        <taxon>Flavobacterium</taxon>
    </lineage>
</organism>
<dbReference type="EMBL" id="FOMH01000003">
    <property type="protein sequence ID" value="SFC95574.1"/>
    <property type="molecule type" value="Genomic_DNA"/>
</dbReference>
<dbReference type="InterPro" id="IPR014710">
    <property type="entry name" value="RmlC-like_jellyroll"/>
</dbReference>
<protein>
    <submittedName>
        <fullName evidence="2">Cupin domain-containing protein</fullName>
    </submittedName>
</protein>
<reference evidence="3" key="1">
    <citation type="submission" date="2016-10" db="EMBL/GenBank/DDBJ databases">
        <authorList>
            <person name="Varghese N."/>
            <person name="Submissions S."/>
        </authorList>
    </citation>
    <scope>NUCLEOTIDE SEQUENCE [LARGE SCALE GENOMIC DNA]</scope>
    <source>
        <strain evidence="3">CGMCC 1.10370</strain>
    </source>
</reference>
<dbReference type="Pfam" id="PF07883">
    <property type="entry name" value="Cupin_2"/>
    <property type="match status" value="1"/>
</dbReference>
<evidence type="ECO:0000313" key="2">
    <source>
        <dbReference type="EMBL" id="SFC95574.1"/>
    </source>
</evidence>
<dbReference type="InterPro" id="IPR011051">
    <property type="entry name" value="RmlC_Cupin_sf"/>
</dbReference>
<evidence type="ECO:0000313" key="3">
    <source>
        <dbReference type="Proteomes" id="UP000199672"/>
    </source>
</evidence>
<feature type="domain" description="Cupin type-2" evidence="1">
    <location>
        <begin position="84"/>
        <end position="149"/>
    </location>
</feature>
<dbReference type="SUPFAM" id="SSF51182">
    <property type="entry name" value="RmlC-like cupins"/>
    <property type="match status" value="1"/>
</dbReference>
<dbReference type="STRING" id="739143.SAMN05216297_103223"/>
<gene>
    <name evidence="2" type="ORF">SAMN05216297_103223</name>
</gene>
<dbReference type="Proteomes" id="UP000199672">
    <property type="component" value="Unassembled WGS sequence"/>
</dbReference>
<dbReference type="Gene3D" id="2.60.120.10">
    <property type="entry name" value="Jelly Rolls"/>
    <property type="match status" value="1"/>
</dbReference>
<dbReference type="CDD" id="cd02231">
    <property type="entry name" value="cupin_BLL6423-like"/>
    <property type="match status" value="1"/>
</dbReference>
<evidence type="ECO:0000259" key="1">
    <source>
        <dbReference type="Pfam" id="PF07883"/>
    </source>
</evidence>
<name>A0A1I1NCX7_9FLAO</name>
<dbReference type="InterPro" id="IPR047142">
    <property type="entry name" value="OryJ/VirC-like"/>
</dbReference>
<keyword evidence="3" id="KW-1185">Reference proteome</keyword>
<dbReference type="PANTHER" id="PTHR36156">
    <property type="entry name" value="SLR2101 PROTEIN"/>
    <property type="match status" value="1"/>
</dbReference>
<dbReference type="PANTHER" id="PTHR36156:SF2">
    <property type="entry name" value="CUPIN TYPE-2 DOMAIN-CONTAINING PROTEIN"/>
    <property type="match status" value="1"/>
</dbReference>
<dbReference type="OrthoDB" id="713485at2"/>